<dbReference type="EMBL" id="JAVRHL010000001">
    <property type="protein sequence ID" value="MDT0681613.1"/>
    <property type="molecule type" value="Genomic_DNA"/>
</dbReference>
<dbReference type="RefSeq" id="WP_311689386.1">
    <property type="nucleotide sequence ID" value="NZ_JAVRHL010000001.1"/>
</dbReference>
<evidence type="ECO:0000313" key="4">
    <source>
        <dbReference type="Proteomes" id="UP001265259"/>
    </source>
</evidence>
<proteinExistence type="predicted"/>
<feature type="region of interest" description="Disordered" evidence="1">
    <location>
        <begin position="398"/>
        <end position="423"/>
    </location>
</feature>
<organism evidence="3 4">
    <name type="scientific">Tropicimonas omnivorans</name>
    <dbReference type="NCBI Taxonomy" id="3075590"/>
    <lineage>
        <taxon>Bacteria</taxon>
        <taxon>Pseudomonadati</taxon>
        <taxon>Pseudomonadota</taxon>
        <taxon>Alphaproteobacteria</taxon>
        <taxon>Rhodobacterales</taxon>
        <taxon>Roseobacteraceae</taxon>
        <taxon>Tropicimonas</taxon>
    </lineage>
</organism>
<gene>
    <name evidence="3" type="ORF">RM543_02865</name>
</gene>
<dbReference type="InterPro" id="IPR045079">
    <property type="entry name" value="Oxoprolinase-like"/>
</dbReference>
<evidence type="ECO:0000313" key="3">
    <source>
        <dbReference type="EMBL" id="MDT0681613.1"/>
    </source>
</evidence>
<keyword evidence="4" id="KW-1185">Reference proteome</keyword>
<accession>A0ABU3DDH7</accession>
<dbReference type="Pfam" id="PF02538">
    <property type="entry name" value="Hydantoinase_B"/>
    <property type="match status" value="1"/>
</dbReference>
<dbReference type="InterPro" id="IPR003692">
    <property type="entry name" value="Hydantoinase_B"/>
</dbReference>
<evidence type="ECO:0000256" key="1">
    <source>
        <dbReference type="SAM" id="MobiDB-lite"/>
    </source>
</evidence>
<name>A0ABU3DDH7_9RHOB</name>
<dbReference type="PANTHER" id="PTHR11365">
    <property type="entry name" value="5-OXOPROLINASE RELATED"/>
    <property type="match status" value="1"/>
</dbReference>
<reference evidence="3 4" key="1">
    <citation type="submission" date="2023-09" db="EMBL/GenBank/DDBJ databases">
        <authorList>
            <person name="Rey-Velasco X."/>
        </authorList>
    </citation>
    <scope>NUCLEOTIDE SEQUENCE [LARGE SCALE GENOMIC DNA]</scope>
    <source>
        <strain evidence="3 4">F158</strain>
    </source>
</reference>
<evidence type="ECO:0000259" key="2">
    <source>
        <dbReference type="Pfam" id="PF02538"/>
    </source>
</evidence>
<dbReference type="Proteomes" id="UP001265259">
    <property type="component" value="Unassembled WGS sequence"/>
</dbReference>
<sequence length="670" mass="71088">MTLNSFDLEILRHKTVAAAEEMGLTLLRSARTIYVREVADFATALVGLDGKPFAYPSDLGLSAFVDLDLKPTLERTGPLREGDVILSNLPYANGGLSTHLPDLQLVRPIFVGGELIAYGWAMAHTSDIGGGVPSSISPRFSDVYQEGLQLPPVRLMKEGRMDEDLLAVYLANCRSPETNLGDVRAMIGALEAGARRLTEIAASHGTETILSFQTALRDYAAEKARAVLRQIPDGSYDFQDYLDHDFVSNVPLRLKLRLTARDGAVDLDFAGTDPQVASAFNLPTAGERHPYLTLRLLQLIGTADKTVPMNHGALSGVTTQTPPGSVVNPDYPAACGVRHAVMLRLMDLVSGALLTACPGIVPAAGGGTVLPVVLAETDATTGRRKSAVIQSIIAGGGAREGGDGVDGRESGMSNTRNSPIEATEDAAPVRVELYGLRPDSGGPGRFRGGLGLVYRIRMLKPDLAILARGLERFRFAPWGVAGGRSAPPCRVILNEGTKRERDITRIDILPVAEGDTLTFMTPGGGGYGDPFARDPEAVRRDVARGFVSAASAAQDYGVILTAAGDVDANATEAARIAAPDRAHTGFDFGPERDLWESVMDDATATRLNAALGHLPASARTTRRRMILEAAIPALAEDTLSLADSLRDPGAVRSLLLAHIESLEAEHGAAA</sequence>
<feature type="compositionally biased region" description="Basic and acidic residues" evidence="1">
    <location>
        <begin position="400"/>
        <end position="409"/>
    </location>
</feature>
<feature type="domain" description="Hydantoinase B/oxoprolinase" evidence="2">
    <location>
        <begin position="6"/>
        <end position="530"/>
    </location>
</feature>
<protein>
    <submittedName>
        <fullName evidence="3">Hydantoinase B/oxoprolinase family protein</fullName>
    </submittedName>
</protein>
<comment type="caution">
    <text evidence="3">The sequence shown here is derived from an EMBL/GenBank/DDBJ whole genome shotgun (WGS) entry which is preliminary data.</text>
</comment>
<dbReference type="PANTHER" id="PTHR11365:SF23">
    <property type="entry name" value="HYPOTHETICAL 5-OXOPROLINASE (EUROFUNG)-RELATED"/>
    <property type="match status" value="1"/>
</dbReference>